<evidence type="ECO:0000313" key="3">
    <source>
        <dbReference type="Proteomes" id="UP000316621"/>
    </source>
</evidence>
<dbReference type="EMBL" id="CM010716">
    <property type="protein sequence ID" value="RZC50470.1"/>
    <property type="molecule type" value="Genomic_DNA"/>
</dbReference>
<dbReference type="AlphaFoldDB" id="A0A4Y7IRP1"/>
<proteinExistence type="predicted"/>
<gene>
    <name evidence="2" type="ORF">C5167_018896</name>
</gene>
<dbReference type="Pfam" id="PF03004">
    <property type="entry name" value="Transposase_24"/>
    <property type="match status" value="1"/>
</dbReference>
<dbReference type="PANTHER" id="PTHR33144">
    <property type="entry name" value="OS10G0409366 PROTEIN-RELATED"/>
    <property type="match status" value="1"/>
</dbReference>
<evidence type="ECO:0000256" key="1">
    <source>
        <dbReference type="SAM" id="MobiDB-lite"/>
    </source>
</evidence>
<evidence type="ECO:0000313" key="2">
    <source>
        <dbReference type="EMBL" id="RZC50470.1"/>
    </source>
</evidence>
<dbReference type="InterPro" id="IPR004252">
    <property type="entry name" value="Probable_transposase_24"/>
</dbReference>
<sequence>MVTVNLYGRPVGDNADKLATRAGKLVRAYCPVKYVDWRQVPDNFKEDVWFKLLQEFEFNVPNHLAKMIVMRSLPQKFRTYKHDLRTGPLLGKVTMQEKLDARPVDFDSDCWKIFVENESIPGIKEKHAKYSENQKKRTIHHTCGRESYANKIHKLAVKEGLVAEAARGLAWMDVHVGKDGKEQVKAARARRKELIDAGLVSALDFENDEIAEVFGPDKCRAGLLGYSPLVSKKQALYASVATAVMNANTNPTITAPRTDHMVEALLPKHTELITNVVLQVMAKQQQNQHSASTNPAVGGYVVYGIDGEHCEGLLVQPEERKSRLPEAVVSSGDRKLSGRKSAIC</sequence>
<dbReference type="OMA" id="PTRTHIP"/>
<dbReference type="PANTHER" id="PTHR33144:SF25">
    <property type="entry name" value="DUF4216 DOMAIN-CONTAINING PROTEIN"/>
    <property type="match status" value="1"/>
</dbReference>
<accession>A0A4Y7IRP1</accession>
<reference evidence="2 3" key="1">
    <citation type="journal article" date="2018" name="Science">
        <title>The opium poppy genome and morphinan production.</title>
        <authorList>
            <person name="Guo L."/>
            <person name="Winzer T."/>
            <person name="Yang X."/>
            <person name="Li Y."/>
            <person name="Ning Z."/>
            <person name="He Z."/>
            <person name="Teodor R."/>
            <person name="Lu Y."/>
            <person name="Bowser T.A."/>
            <person name="Graham I.A."/>
            <person name="Ye K."/>
        </authorList>
    </citation>
    <scope>NUCLEOTIDE SEQUENCE [LARGE SCALE GENOMIC DNA]</scope>
    <source>
        <strain evidence="3">cv. HN1</strain>
        <tissue evidence="2">Leaves</tissue>
    </source>
</reference>
<organism evidence="2 3">
    <name type="scientific">Papaver somniferum</name>
    <name type="common">Opium poppy</name>
    <dbReference type="NCBI Taxonomy" id="3469"/>
    <lineage>
        <taxon>Eukaryota</taxon>
        <taxon>Viridiplantae</taxon>
        <taxon>Streptophyta</taxon>
        <taxon>Embryophyta</taxon>
        <taxon>Tracheophyta</taxon>
        <taxon>Spermatophyta</taxon>
        <taxon>Magnoliopsida</taxon>
        <taxon>Ranunculales</taxon>
        <taxon>Papaveraceae</taxon>
        <taxon>Papaveroideae</taxon>
        <taxon>Papaver</taxon>
    </lineage>
</organism>
<feature type="region of interest" description="Disordered" evidence="1">
    <location>
        <begin position="321"/>
        <end position="344"/>
    </location>
</feature>
<protein>
    <submittedName>
        <fullName evidence="2">Uncharacterized protein</fullName>
    </submittedName>
</protein>
<dbReference type="Gramene" id="RZC50470">
    <property type="protein sequence ID" value="RZC50470"/>
    <property type="gene ID" value="C5167_018896"/>
</dbReference>
<dbReference type="Proteomes" id="UP000316621">
    <property type="component" value="Chromosome 2"/>
</dbReference>
<keyword evidence="3" id="KW-1185">Reference proteome</keyword>
<name>A0A4Y7IRP1_PAPSO</name>